<evidence type="ECO:0000256" key="1">
    <source>
        <dbReference type="SAM" id="Phobius"/>
    </source>
</evidence>
<keyword evidence="1" id="KW-1133">Transmembrane helix</keyword>
<feature type="transmembrane region" description="Helical" evidence="1">
    <location>
        <begin position="12"/>
        <end position="34"/>
    </location>
</feature>
<accession>A0A1G5VKG3</accession>
<dbReference type="EMBL" id="FMXB01000004">
    <property type="protein sequence ID" value="SDA46218.1"/>
    <property type="molecule type" value="Genomic_DNA"/>
</dbReference>
<dbReference type="AlphaFoldDB" id="A0A1G5VKG3"/>
<sequence>MLFEFYDRISGKMLMLEAAAIALMVVSLIVTAIFNSDSLAYRIADYLFWIFFGMDFALMISSILIKRVINEILIENY</sequence>
<dbReference type="RefSeq" id="WP_149731311.1">
    <property type="nucleotide sequence ID" value="NZ_FMXB01000004.1"/>
</dbReference>
<reference evidence="2 3" key="1">
    <citation type="submission" date="2016-10" db="EMBL/GenBank/DDBJ databases">
        <authorList>
            <person name="Varghese N."/>
            <person name="Submissions S."/>
        </authorList>
    </citation>
    <scope>NUCLEOTIDE SEQUENCE [LARGE SCALE GENOMIC DNA]</scope>
    <source>
        <strain evidence="2 3">DSM 16643</strain>
    </source>
</reference>
<evidence type="ECO:0000313" key="3">
    <source>
        <dbReference type="Proteomes" id="UP000323439"/>
    </source>
</evidence>
<feature type="transmembrane region" description="Helical" evidence="1">
    <location>
        <begin position="46"/>
        <end position="65"/>
    </location>
</feature>
<name>A0A1G5VKG3_9EURY</name>
<protein>
    <submittedName>
        <fullName evidence="2">Uncharacterized protein</fullName>
    </submittedName>
</protein>
<dbReference type="Proteomes" id="UP000323439">
    <property type="component" value="Unassembled WGS sequence"/>
</dbReference>
<keyword evidence="1" id="KW-0812">Transmembrane</keyword>
<keyword evidence="3" id="KW-1185">Reference proteome</keyword>
<gene>
    <name evidence="2" type="ORF">SAMN02910315_00693</name>
</gene>
<proteinExistence type="predicted"/>
<organism evidence="2 3">
    <name type="scientific">Methanobrevibacter millerae</name>
    <dbReference type="NCBI Taxonomy" id="230361"/>
    <lineage>
        <taxon>Archaea</taxon>
        <taxon>Methanobacteriati</taxon>
        <taxon>Methanobacteriota</taxon>
        <taxon>Methanomada group</taxon>
        <taxon>Methanobacteria</taxon>
        <taxon>Methanobacteriales</taxon>
        <taxon>Methanobacteriaceae</taxon>
        <taxon>Methanobrevibacter</taxon>
    </lineage>
</organism>
<evidence type="ECO:0000313" key="2">
    <source>
        <dbReference type="EMBL" id="SDA46218.1"/>
    </source>
</evidence>
<keyword evidence="1" id="KW-0472">Membrane</keyword>